<dbReference type="GO" id="GO:0005525">
    <property type="term" value="F:GTP binding"/>
    <property type="evidence" value="ECO:0007669"/>
    <property type="project" value="InterPro"/>
</dbReference>
<reference evidence="3 4" key="1">
    <citation type="submission" date="2019-11" db="EMBL/GenBank/DDBJ databases">
        <authorList>
            <person name="Li J."/>
        </authorList>
    </citation>
    <scope>NUCLEOTIDE SEQUENCE [LARGE SCALE GENOMIC DNA]</scope>
    <source>
        <strain evidence="3 4">MF47</strain>
    </source>
</reference>
<dbReference type="SUPFAM" id="SSF52540">
    <property type="entry name" value="P-loop containing nucleoside triphosphate hydrolases"/>
    <property type="match status" value="1"/>
</dbReference>
<proteinExistence type="predicted"/>
<feature type="transmembrane region" description="Helical" evidence="1">
    <location>
        <begin position="481"/>
        <end position="501"/>
    </location>
</feature>
<sequence length="726" mass="77213">MQLPSYDIYEVGRLNMFGLEPTSDSRPTPDLTGAIAATGALISEQYRSAAGALDCYDDATAGASAHIVKDVGGALHALPKLIEDATSRASTRGESPFRVVMMGRTTAGKSTLLEFLSHGDGNRIGDGRQRYSRDVCARLLPELPGVTLVDVPGVGAADGQVDFDIAFGVIPESDLVMWVGASDSPQEETTRALRILGAHGKPVVLVLNCREDLHHRAKRADFLEGTGRTFADANDHLDLLTRELASAGGRPVAAVAIHARAAFESLQDTRESEALRRQSRIQSLIELLLVQQIKTSAQRRIFSRVDALRMPALEAQGILASCAASLAARQSEYVELARDLDRRMIKALEQKGDSMVADAKDIARRRRSWHLSVDPRSKVERVWENERDTMVDELQALMDEWATEMAELLDAVREQTVRDHDALPAPDLSIGDLPGFGSAYANHLARLGVGLGEALAGGAIFTAAVTAGAQGAIIGAPGGPLGIVAGALVGTLASVALAFAIQPLKDSIDKVFRGSDYVLNKRRDQLRRSLGGALDKAEAVFEARAAALVAQFKSALATLTSDHALQQQSLQSVSDLWSACGARVNDSIGDLDTATAKAVLHECGRVRNSEQVRAAARAPGFGIAIEMTEVGYAELALYPPRNSIEAIAATPPRLPAFPAGVAGHALAALEPRARLVKLNAHEASYAVSAGTSVARGLLDLLEELCGRFTRSSVSIVQLTDSSEGTA</sequence>
<dbReference type="RefSeq" id="WP_153653113.1">
    <property type="nucleotide sequence ID" value="NZ_CP045737.1"/>
</dbReference>
<dbReference type="EMBL" id="CP045737">
    <property type="protein sequence ID" value="QGG41848.1"/>
    <property type="molecule type" value="Genomic_DNA"/>
</dbReference>
<evidence type="ECO:0000313" key="3">
    <source>
        <dbReference type="EMBL" id="QGG41848.1"/>
    </source>
</evidence>
<dbReference type="Proteomes" id="UP000392064">
    <property type="component" value="Chromosome"/>
</dbReference>
<keyword evidence="1" id="KW-0472">Membrane</keyword>
<accession>A0A5Q2MGS0</accession>
<keyword evidence="1" id="KW-0812">Transmembrane</keyword>
<feature type="domain" description="G" evidence="2">
    <location>
        <begin position="98"/>
        <end position="208"/>
    </location>
</feature>
<evidence type="ECO:0000259" key="2">
    <source>
        <dbReference type="Pfam" id="PF01926"/>
    </source>
</evidence>
<dbReference type="InterPro" id="IPR006073">
    <property type="entry name" value="GTP-bd"/>
</dbReference>
<protein>
    <recommendedName>
        <fullName evidence="2">G domain-containing protein</fullName>
    </recommendedName>
</protein>
<evidence type="ECO:0000313" key="4">
    <source>
        <dbReference type="Proteomes" id="UP000392064"/>
    </source>
</evidence>
<evidence type="ECO:0000256" key="1">
    <source>
        <dbReference type="SAM" id="Phobius"/>
    </source>
</evidence>
<dbReference type="InterPro" id="IPR027417">
    <property type="entry name" value="P-loop_NTPase"/>
</dbReference>
<dbReference type="KEGG" id="aef:GEV26_10995"/>
<keyword evidence="4" id="KW-1185">Reference proteome</keyword>
<dbReference type="AlphaFoldDB" id="A0A5Q2MGS0"/>
<dbReference type="Pfam" id="PF01926">
    <property type="entry name" value="MMR_HSR1"/>
    <property type="match status" value="1"/>
</dbReference>
<name>A0A5Q2MGS0_9ACTN</name>
<organism evidence="3 4">
    <name type="scientific">Aeromicrobium yanjiei</name>
    <dbReference type="NCBI Taxonomy" id="2662028"/>
    <lineage>
        <taxon>Bacteria</taxon>
        <taxon>Bacillati</taxon>
        <taxon>Actinomycetota</taxon>
        <taxon>Actinomycetes</taxon>
        <taxon>Propionibacteriales</taxon>
        <taxon>Nocardioidaceae</taxon>
        <taxon>Aeromicrobium</taxon>
    </lineage>
</organism>
<dbReference type="CDD" id="cd00882">
    <property type="entry name" value="Ras_like_GTPase"/>
    <property type="match status" value="1"/>
</dbReference>
<dbReference type="Gene3D" id="3.40.50.300">
    <property type="entry name" value="P-loop containing nucleotide triphosphate hydrolases"/>
    <property type="match status" value="1"/>
</dbReference>
<gene>
    <name evidence="3" type="ORF">GEV26_10995</name>
</gene>
<keyword evidence="1" id="KW-1133">Transmembrane helix</keyword>